<dbReference type="GO" id="GO:0016853">
    <property type="term" value="F:isomerase activity"/>
    <property type="evidence" value="ECO:0007669"/>
    <property type="project" value="UniProtKB-KW"/>
</dbReference>
<reference evidence="3" key="1">
    <citation type="submission" date="2016-10" db="EMBL/GenBank/DDBJ databases">
        <authorList>
            <person name="Varghese N."/>
            <person name="Submissions S."/>
        </authorList>
    </citation>
    <scope>NUCLEOTIDE SEQUENCE [LARGE SCALE GENOMIC DNA]</scope>
    <source>
        <strain evidence="3">P18</strain>
    </source>
</reference>
<dbReference type="GO" id="GO:1901135">
    <property type="term" value="P:carbohydrate derivative metabolic process"/>
    <property type="evidence" value="ECO:0007669"/>
    <property type="project" value="InterPro"/>
</dbReference>
<dbReference type="Pfam" id="PF01380">
    <property type="entry name" value="SIS"/>
    <property type="match status" value="1"/>
</dbReference>
<dbReference type="PANTHER" id="PTHR38418:SF2">
    <property type="entry name" value="SUGAR ISOMERASE, KPSF_GUTQ (AFU_ORTHOLOGUE AFUA_6G08860)"/>
    <property type="match status" value="1"/>
</dbReference>
<dbReference type="InterPro" id="IPR002575">
    <property type="entry name" value="Aminoglycoside_PTrfase"/>
</dbReference>
<gene>
    <name evidence="2" type="ORF">SAMN04487928_1416</name>
</gene>
<name>A0A1I5Y6M1_9FIRM</name>
<dbReference type="EMBL" id="FOXO01000041">
    <property type="protein sequence ID" value="SFQ39577.1"/>
    <property type="molecule type" value="Genomic_DNA"/>
</dbReference>
<dbReference type="Pfam" id="PF12804">
    <property type="entry name" value="NTP_transf_3"/>
    <property type="match status" value="1"/>
</dbReference>
<dbReference type="InterPro" id="IPR001347">
    <property type="entry name" value="SIS_dom"/>
</dbReference>
<dbReference type="GO" id="GO:0097367">
    <property type="term" value="F:carbohydrate derivative binding"/>
    <property type="evidence" value="ECO:0007669"/>
    <property type="project" value="InterPro"/>
</dbReference>
<evidence type="ECO:0000313" key="3">
    <source>
        <dbReference type="Proteomes" id="UP000182624"/>
    </source>
</evidence>
<accession>A0A1I5Y6M1</accession>
<dbReference type="GO" id="GO:0016779">
    <property type="term" value="F:nucleotidyltransferase activity"/>
    <property type="evidence" value="ECO:0007669"/>
    <property type="project" value="UniProtKB-ARBA"/>
</dbReference>
<proteinExistence type="predicted"/>
<dbReference type="InterPro" id="IPR011009">
    <property type="entry name" value="Kinase-like_dom_sf"/>
</dbReference>
<feature type="domain" description="SIS" evidence="1">
    <location>
        <begin position="534"/>
        <end position="677"/>
    </location>
</feature>
<evidence type="ECO:0000259" key="1">
    <source>
        <dbReference type="PROSITE" id="PS51464"/>
    </source>
</evidence>
<dbReference type="InterPro" id="IPR025877">
    <property type="entry name" value="MobA-like_NTP_Trfase"/>
</dbReference>
<organism evidence="2 3">
    <name type="scientific">Butyrivibrio proteoclasticus</name>
    <dbReference type="NCBI Taxonomy" id="43305"/>
    <lineage>
        <taxon>Bacteria</taxon>
        <taxon>Bacillati</taxon>
        <taxon>Bacillota</taxon>
        <taxon>Clostridia</taxon>
        <taxon>Lachnospirales</taxon>
        <taxon>Lachnospiraceae</taxon>
        <taxon>Butyrivibrio</taxon>
    </lineage>
</organism>
<dbReference type="SUPFAM" id="SSF56112">
    <property type="entry name" value="Protein kinase-like (PK-like)"/>
    <property type="match status" value="1"/>
</dbReference>
<protein>
    <submittedName>
        <fullName evidence="2">D-arabinose 5-phosphate isomerase GutQ</fullName>
    </submittedName>
</protein>
<dbReference type="RefSeq" id="WP_242949433.1">
    <property type="nucleotide sequence ID" value="NZ_FOXO01000041.1"/>
</dbReference>
<sequence length="703" mass="81092">MLDYIIVQAGGKGSRMQVLTRNKPKALVPVKNLPMIFHLFKKFPDKKYIIIGDYKYDVLEKYLKAFAEVDYTMVCGSGHTGTCAGLSEALDYIPDNERFMLIWCDLVLSDEYEIPENDKNVVGISKDFSCRWKYENGQFTEERSDVHGVAGHFIFRDKKVLSDVPSDGEFVRYLSEKNIDFEEQPLLKTKEYGLYSEWSKQSKLKCRPFNQVTVEGDKVVKTGIDEQGKKLADKEIAWYKKLKGKSYNAIPYIYSYDPLTMELIDGKCIYEYNYLPNEQKRYALENIINSLREIHQMESVPYDEKSYRKAYLDKTYDRLSKVRDLVPFANDETVTINGKVCRNIFYHQEEVERLVMQYAPREYVLIHGDCTFSNTMLRHDIEPVFIDPRGYFGSTKFYGDVAYDWVKLYYSLFSNYDQFNLKRFSLDIREKDVLLEIGSNSWENMEEYFFELLEGEVTRRQMKILLAIIWLSLTTYAWEDYDSICGAFYNGLYYLEDALGMESAYSYFDKNVKILNDSLSGISMSYMDKLITDCEKALKSGHKIIASGLGKNVPICEKFEGTMVSLGMEAQFLHTNTAVHGDMGMIRPGDVLIVLTKSGSTTESVYLVDLIRKREGVVLWLMCCNEKGTLVDTIENRIIIPLEHEGDLWNVIPNNSTTLFLIVLQTLAIQLAKRMNVTLDVFKENHPGGAIGAKLQHGADYTL</sequence>
<keyword evidence="3" id="KW-1185">Reference proteome</keyword>
<dbReference type="PANTHER" id="PTHR38418">
    <property type="entry name" value="SUGAR ISOMERASE, KPSF/GUTQ (AFU_ORTHOLOGUE AFUA_6G08860)"/>
    <property type="match status" value="1"/>
</dbReference>
<dbReference type="Pfam" id="PF01636">
    <property type="entry name" value="APH"/>
    <property type="match status" value="1"/>
</dbReference>
<dbReference type="InterPro" id="IPR046348">
    <property type="entry name" value="SIS_dom_sf"/>
</dbReference>
<dbReference type="SUPFAM" id="SSF53448">
    <property type="entry name" value="Nucleotide-diphospho-sugar transferases"/>
    <property type="match status" value="1"/>
</dbReference>
<dbReference type="Proteomes" id="UP000182624">
    <property type="component" value="Unassembled WGS sequence"/>
</dbReference>
<dbReference type="PROSITE" id="PS51464">
    <property type="entry name" value="SIS"/>
    <property type="match status" value="1"/>
</dbReference>
<dbReference type="InterPro" id="IPR029044">
    <property type="entry name" value="Nucleotide-diphossugar_trans"/>
</dbReference>
<evidence type="ECO:0000313" key="2">
    <source>
        <dbReference type="EMBL" id="SFQ39577.1"/>
    </source>
</evidence>
<dbReference type="SUPFAM" id="SSF53697">
    <property type="entry name" value="SIS domain"/>
    <property type="match status" value="1"/>
</dbReference>
<dbReference type="Gene3D" id="3.40.50.10490">
    <property type="entry name" value="Glucose-6-phosphate isomerase like protein, domain 1"/>
    <property type="match status" value="1"/>
</dbReference>
<dbReference type="Gene3D" id="3.90.550.10">
    <property type="entry name" value="Spore Coat Polysaccharide Biosynthesis Protein SpsA, Chain A"/>
    <property type="match status" value="1"/>
</dbReference>
<dbReference type="AlphaFoldDB" id="A0A1I5Y6M1"/>
<keyword evidence="2" id="KW-0413">Isomerase</keyword>